<sequence>MRLWPEMNVSTAALDIWQCELEPSSHYAIPCFFAGQVASASTRGGGTRSARTLEGLGTMSRVQWPVKEEKEAGADGFRALLKKVQRAFENDAARVFLGLVHQPHPPDPFSGSALRHDSFRADFSFLEPGLSIAVQCDLGWQSAIPMSAITLRFMGLFKSI</sequence>
<organism evidence="1 2">
    <name type="scientific">Bursaphelenchus xylophilus</name>
    <name type="common">Pinewood nematode worm</name>
    <name type="synonym">Aphelenchoides xylophilus</name>
    <dbReference type="NCBI Taxonomy" id="6326"/>
    <lineage>
        <taxon>Eukaryota</taxon>
        <taxon>Metazoa</taxon>
        <taxon>Ecdysozoa</taxon>
        <taxon>Nematoda</taxon>
        <taxon>Chromadorea</taxon>
        <taxon>Rhabditida</taxon>
        <taxon>Tylenchina</taxon>
        <taxon>Tylenchomorpha</taxon>
        <taxon>Aphelenchoidea</taxon>
        <taxon>Aphelenchoididae</taxon>
        <taxon>Bursaphelenchus</taxon>
    </lineage>
</organism>
<dbReference type="AlphaFoldDB" id="A0A1I7RYE9"/>
<evidence type="ECO:0000313" key="2">
    <source>
        <dbReference type="WBParaSite" id="BXY_0576600.1"/>
    </source>
</evidence>
<evidence type="ECO:0000313" key="1">
    <source>
        <dbReference type="Proteomes" id="UP000095284"/>
    </source>
</evidence>
<accession>A0A1I7RYE9</accession>
<dbReference type="WBParaSite" id="BXY_0576600.1">
    <property type="protein sequence ID" value="BXY_0576600.1"/>
    <property type="gene ID" value="BXY_0576600"/>
</dbReference>
<name>A0A1I7RYE9_BURXY</name>
<protein>
    <submittedName>
        <fullName evidence="2">Uncharacterized protein</fullName>
    </submittedName>
</protein>
<proteinExistence type="predicted"/>
<dbReference type="Proteomes" id="UP000095284">
    <property type="component" value="Unplaced"/>
</dbReference>
<reference evidence="2" key="1">
    <citation type="submission" date="2016-11" db="UniProtKB">
        <authorList>
            <consortium name="WormBaseParasite"/>
        </authorList>
    </citation>
    <scope>IDENTIFICATION</scope>
</reference>